<dbReference type="EMBL" id="BGPR01109044">
    <property type="protein sequence ID" value="GBM84661.1"/>
    <property type="molecule type" value="Genomic_DNA"/>
</dbReference>
<dbReference type="Proteomes" id="UP000499080">
    <property type="component" value="Unassembled WGS sequence"/>
</dbReference>
<accession>A0A4Y2J369</accession>
<comment type="caution">
    <text evidence="2">The sequence shown here is derived from an EMBL/GenBank/DDBJ whole genome shotgun (WGS) entry which is preliminary data.</text>
</comment>
<protein>
    <submittedName>
        <fullName evidence="2">Uncharacterized protein</fullName>
    </submittedName>
</protein>
<feature type="compositionally biased region" description="Polar residues" evidence="1">
    <location>
        <begin position="127"/>
        <end position="137"/>
    </location>
</feature>
<dbReference type="AlphaFoldDB" id="A0A4Y2J369"/>
<sequence length="137" mass="15585">MLVRLADRFTALYRKNQTNRCTGPESASNSPLTMVVPQLPKEIRSPFYRLLRIWGNRKSPTLRKGMPTYFIISPQGTKPTIHSPLMEESPIQQTLKTKYRSFNHNTVTYSSLEIDTSKDSPPGARDSMNTQSSSRAH</sequence>
<gene>
    <name evidence="2" type="ORF">AVEN_21140_1</name>
</gene>
<feature type="region of interest" description="Disordered" evidence="1">
    <location>
        <begin position="110"/>
        <end position="137"/>
    </location>
</feature>
<evidence type="ECO:0000313" key="3">
    <source>
        <dbReference type="Proteomes" id="UP000499080"/>
    </source>
</evidence>
<proteinExistence type="predicted"/>
<name>A0A4Y2J369_ARAVE</name>
<reference evidence="2 3" key="1">
    <citation type="journal article" date="2019" name="Sci. Rep.">
        <title>Orb-weaving spider Araneus ventricosus genome elucidates the spidroin gene catalogue.</title>
        <authorList>
            <person name="Kono N."/>
            <person name="Nakamura H."/>
            <person name="Ohtoshi R."/>
            <person name="Moran D.A.P."/>
            <person name="Shinohara A."/>
            <person name="Yoshida Y."/>
            <person name="Fujiwara M."/>
            <person name="Mori M."/>
            <person name="Tomita M."/>
            <person name="Arakawa K."/>
        </authorList>
    </citation>
    <scope>NUCLEOTIDE SEQUENCE [LARGE SCALE GENOMIC DNA]</scope>
</reference>
<keyword evidence="3" id="KW-1185">Reference proteome</keyword>
<evidence type="ECO:0000313" key="2">
    <source>
        <dbReference type="EMBL" id="GBM84661.1"/>
    </source>
</evidence>
<organism evidence="2 3">
    <name type="scientific">Araneus ventricosus</name>
    <name type="common">Orbweaver spider</name>
    <name type="synonym">Epeira ventricosa</name>
    <dbReference type="NCBI Taxonomy" id="182803"/>
    <lineage>
        <taxon>Eukaryota</taxon>
        <taxon>Metazoa</taxon>
        <taxon>Ecdysozoa</taxon>
        <taxon>Arthropoda</taxon>
        <taxon>Chelicerata</taxon>
        <taxon>Arachnida</taxon>
        <taxon>Araneae</taxon>
        <taxon>Araneomorphae</taxon>
        <taxon>Entelegynae</taxon>
        <taxon>Araneoidea</taxon>
        <taxon>Araneidae</taxon>
        <taxon>Araneus</taxon>
    </lineage>
</organism>
<evidence type="ECO:0000256" key="1">
    <source>
        <dbReference type="SAM" id="MobiDB-lite"/>
    </source>
</evidence>